<reference evidence="3 4" key="1">
    <citation type="submission" date="2025-04" db="UniProtKB">
        <authorList>
            <consortium name="RefSeq"/>
        </authorList>
    </citation>
    <scope>IDENTIFICATION</scope>
    <source>
        <tissue evidence="3 4">Total insect</tissue>
    </source>
</reference>
<evidence type="ECO:0000313" key="4">
    <source>
        <dbReference type="RefSeq" id="XP_034233252.1"/>
    </source>
</evidence>
<dbReference type="InterPro" id="IPR036047">
    <property type="entry name" value="F-box-like_dom_sf"/>
</dbReference>
<dbReference type="Proteomes" id="UP000515158">
    <property type="component" value="Unplaced"/>
</dbReference>
<protein>
    <submittedName>
        <fullName evidence="3 4">Uncharacterized protein LOC117640645 isoform X1</fullName>
    </submittedName>
</protein>
<dbReference type="Gene3D" id="1.20.1280.50">
    <property type="match status" value="1"/>
</dbReference>
<evidence type="ECO:0000313" key="6">
    <source>
        <dbReference type="RefSeq" id="XP_034233254.1"/>
    </source>
</evidence>
<evidence type="ECO:0000313" key="5">
    <source>
        <dbReference type="RefSeq" id="XP_034233253.1"/>
    </source>
</evidence>
<evidence type="ECO:0000313" key="3">
    <source>
        <dbReference type="RefSeq" id="XP_034233251.1"/>
    </source>
</evidence>
<keyword evidence="2" id="KW-1185">Reference proteome</keyword>
<dbReference type="AlphaFoldDB" id="A0A6P8Y191"/>
<name>A0A6P8Y191_THRPL</name>
<feature type="domain" description="F-box" evidence="1">
    <location>
        <begin position="44"/>
        <end position="92"/>
    </location>
</feature>
<dbReference type="Pfam" id="PF12937">
    <property type="entry name" value="F-box-like"/>
    <property type="match status" value="1"/>
</dbReference>
<dbReference type="RefSeq" id="XP_034233252.1">
    <property type="nucleotide sequence ID" value="XM_034377361.1"/>
</dbReference>
<dbReference type="GeneID" id="117640645"/>
<dbReference type="Gene3D" id="3.80.10.10">
    <property type="entry name" value="Ribonuclease Inhibitor"/>
    <property type="match status" value="1"/>
</dbReference>
<gene>
    <name evidence="3 4 5 6 7" type="primary">LOC117640645</name>
</gene>
<dbReference type="RefSeq" id="XP_034233251.1">
    <property type="nucleotide sequence ID" value="XM_034377360.1"/>
</dbReference>
<proteinExistence type="predicted"/>
<dbReference type="SUPFAM" id="SSF81383">
    <property type="entry name" value="F-box domain"/>
    <property type="match status" value="1"/>
</dbReference>
<dbReference type="PANTHER" id="PTHR38926">
    <property type="entry name" value="F-BOX DOMAIN CONTAINING PROTEIN, EXPRESSED"/>
    <property type="match status" value="1"/>
</dbReference>
<dbReference type="PROSITE" id="PS50181">
    <property type="entry name" value="FBOX"/>
    <property type="match status" value="1"/>
</dbReference>
<dbReference type="RefSeq" id="XP_034233255.1">
    <property type="nucleotide sequence ID" value="XM_034377364.1"/>
</dbReference>
<evidence type="ECO:0000313" key="7">
    <source>
        <dbReference type="RefSeq" id="XP_034233255.1"/>
    </source>
</evidence>
<organism evidence="5">
    <name type="scientific">Thrips palmi</name>
    <name type="common">Melon thrips</name>
    <dbReference type="NCBI Taxonomy" id="161013"/>
    <lineage>
        <taxon>Eukaryota</taxon>
        <taxon>Metazoa</taxon>
        <taxon>Ecdysozoa</taxon>
        <taxon>Arthropoda</taxon>
        <taxon>Hexapoda</taxon>
        <taxon>Insecta</taxon>
        <taxon>Pterygota</taxon>
        <taxon>Neoptera</taxon>
        <taxon>Paraneoptera</taxon>
        <taxon>Thysanoptera</taxon>
        <taxon>Terebrantia</taxon>
        <taxon>Thripoidea</taxon>
        <taxon>Thripidae</taxon>
        <taxon>Thrips</taxon>
    </lineage>
</organism>
<dbReference type="InterPro" id="IPR001810">
    <property type="entry name" value="F-box_dom"/>
</dbReference>
<dbReference type="PANTHER" id="PTHR38926:SF5">
    <property type="entry name" value="F-BOX AND LEUCINE-RICH REPEAT PROTEIN 6"/>
    <property type="match status" value="1"/>
</dbReference>
<evidence type="ECO:0000313" key="2">
    <source>
        <dbReference type="Proteomes" id="UP000515158"/>
    </source>
</evidence>
<sequence length="503" mass="56332">MESVLLHSESIGSVRVEGDRLHKKFRESWTGSQQAATSLGIVETVRMDALPDELLLEVLGRVDDGLTLLDAVPLVCRRWHRLSRDPGAWSSVTVHIKGCFHYEAKGGDEDEHDGHDVIQNAARILLHAPSLRCVEFDVAGYGSDRPSRCRFGEDLIPSAMGRCRADVREILLARPAFYNDTHDSSSAYSRPAGFCHLLDFVSRRVGHVRCLEIGYLLQAGTPFERALGQCENLEELHIMLPNRFQYGGELRGRRLPKLRRLTLEPWSVLRVEHCRLFLTDLVGCAAQSVRHIRCEGSSSSSEDVLAELPRCVELRSLHCGIEGAAVSMSLTRLRSLSLLIQFDTIGRSEQDQLRAWSATERALRASGELLSLRELRLAAASWLWDPNHRQAVWRVVTALGTRTPNVTNVSLGSILGEFFHDSVLGFLKSLPRLESVHIDAFPFHLLPRLAEVGGIKRVSGDVTWRSDGEGDLSCAAAELVEFQRRRPDIDCRLSVRRSYYLSS</sequence>
<dbReference type="RefSeq" id="XP_034233253.1">
    <property type="nucleotide sequence ID" value="XM_034377362.1"/>
</dbReference>
<dbReference type="InterPro" id="IPR032675">
    <property type="entry name" value="LRR_dom_sf"/>
</dbReference>
<dbReference type="RefSeq" id="XP_034233254.1">
    <property type="nucleotide sequence ID" value="XM_034377363.1"/>
</dbReference>
<evidence type="ECO:0000259" key="1">
    <source>
        <dbReference type="PROSITE" id="PS50181"/>
    </source>
</evidence>
<accession>A0A6P8Y191</accession>
<dbReference type="OrthoDB" id="10257471at2759"/>
<dbReference type="KEGG" id="tpal:117640645"/>